<sequence length="217" mass="24205">MTIRDWVRDKFARDELEATPVGVDGLEVTTPSHPHAVVVVPDPGPEVFGAPQLEAVVRDYPTVDAILLIRRPADEAAFAAAAEHGIQIDTLGNVTRALKERGELSRFQHPDERYLRSRLGRLPAVRKIDRIGLSAWHIERNCGQASLKIITHDRYEFPASELRGVLDLHPTIRPYAVVITNPNTNGLSTLTVKIARQQGVRLFLLGDFIDNLRRATD</sequence>
<dbReference type="Proteomes" id="UP000295371">
    <property type="component" value="Unassembled WGS sequence"/>
</dbReference>
<keyword evidence="2" id="KW-1185">Reference proteome</keyword>
<evidence type="ECO:0000313" key="1">
    <source>
        <dbReference type="EMBL" id="TDT33001.1"/>
    </source>
</evidence>
<proteinExistence type="predicted"/>
<dbReference type="EMBL" id="SOAW01000001">
    <property type="protein sequence ID" value="TDT33001.1"/>
    <property type="molecule type" value="Genomic_DNA"/>
</dbReference>
<organism evidence="1 2">
    <name type="scientific">Naumannella halotolerans</name>
    <dbReference type="NCBI Taxonomy" id="993414"/>
    <lineage>
        <taxon>Bacteria</taxon>
        <taxon>Bacillati</taxon>
        <taxon>Actinomycetota</taxon>
        <taxon>Actinomycetes</taxon>
        <taxon>Propionibacteriales</taxon>
        <taxon>Propionibacteriaceae</taxon>
        <taxon>Naumannella</taxon>
    </lineage>
</organism>
<gene>
    <name evidence="1" type="ORF">CLV29_0593</name>
</gene>
<accession>A0A4R7J6I1</accession>
<dbReference type="OrthoDB" id="5183839at2"/>
<protein>
    <submittedName>
        <fullName evidence="1">Uncharacterized protein</fullName>
    </submittedName>
</protein>
<name>A0A4R7J6I1_9ACTN</name>
<dbReference type="AlphaFoldDB" id="A0A4R7J6I1"/>
<reference evidence="1 2" key="1">
    <citation type="submission" date="2019-03" db="EMBL/GenBank/DDBJ databases">
        <title>Genomic Encyclopedia of Archaeal and Bacterial Type Strains, Phase II (KMG-II): from individual species to whole genera.</title>
        <authorList>
            <person name="Goeker M."/>
        </authorList>
    </citation>
    <scope>NUCLEOTIDE SEQUENCE [LARGE SCALE GENOMIC DNA]</scope>
    <source>
        <strain evidence="1 2">DSM 24323</strain>
    </source>
</reference>
<comment type="caution">
    <text evidence="1">The sequence shown here is derived from an EMBL/GenBank/DDBJ whole genome shotgun (WGS) entry which is preliminary data.</text>
</comment>
<dbReference type="RefSeq" id="WP_133753573.1">
    <property type="nucleotide sequence ID" value="NZ_CP171129.1"/>
</dbReference>
<evidence type="ECO:0000313" key="2">
    <source>
        <dbReference type="Proteomes" id="UP000295371"/>
    </source>
</evidence>